<dbReference type="InterPro" id="IPR016461">
    <property type="entry name" value="COMT-like"/>
</dbReference>
<sequence>MALSTLTQLSNLISQSVATLERISTETGIALPDLDNPNLAVESEVLRTNAAAIEAARVIAAAGLQLAALTMPPKDYVFEVVFGAHLAASLRVCVEANATEILRDAGPNGLHADKIAEKSHIDGGKLARIMRHLASHHIYREVAPDTFANNRLSATLDTEKPVAELFSDPDNKHTGTSDAFPAAAAWTLDLWSKAACNLWETLKDPEAGFSNEAIDSTWHRTLGINVPFHRWFEQPPQRKLRTLFGIAIKGYAEMNPPSTILDAFPWASLPKGAVVVDVGGGIGSAALLLAQKHPHLRVIVQDLPESWEVQFPEVNQSGQVTFEGHDFFTPQPVHNASVFFLRYIVHNWSDPYARKILTHLRGAATRDTTLVVVDHILPYACPQETIPPDVAALSEALDTAAPPLLPNFGAANALGHSLDTLTFPQMLVNLNAQERNIGHLKQLLESCGWKLQQVVRIEGSSGFYQPLRAVPA</sequence>
<gene>
    <name evidence="8" type="ORF">B0H17DRAFT_921681</name>
</gene>
<dbReference type="Gene3D" id="3.40.50.150">
    <property type="entry name" value="Vaccinia Virus protein VP39"/>
    <property type="match status" value="1"/>
</dbReference>
<dbReference type="Proteomes" id="UP001221757">
    <property type="component" value="Unassembled WGS sequence"/>
</dbReference>
<dbReference type="Gene3D" id="1.10.10.10">
    <property type="entry name" value="Winged helix-like DNA-binding domain superfamily/Winged helix DNA-binding domain"/>
    <property type="match status" value="1"/>
</dbReference>
<feature type="domain" description="O-methyltransferase C-terminal" evidence="7">
    <location>
        <begin position="201"/>
        <end position="380"/>
    </location>
</feature>
<evidence type="ECO:0000259" key="7">
    <source>
        <dbReference type="Pfam" id="PF00891"/>
    </source>
</evidence>
<keyword evidence="3" id="KW-0808">Transferase</keyword>
<dbReference type="PROSITE" id="PS51683">
    <property type="entry name" value="SAM_OMT_II"/>
    <property type="match status" value="1"/>
</dbReference>
<dbReference type="PROSITE" id="PS00138">
    <property type="entry name" value="SUBTILASE_SER"/>
    <property type="match status" value="1"/>
</dbReference>
<evidence type="ECO:0000313" key="9">
    <source>
        <dbReference type="Proteomes" id="UP001221757"/>
    </source>
</evidence>
<name>A0AAD7GS76_MYCRO</name>
<accession>A0AAD7GS76</accession>
<keyword evidence="6" id="KW-0720">Serine protease</keyword>
<dbReference type="EMBL" id="JARKIE010000011">
    <property type="protein sequence ID" value="KAJ7704116.1"/>
    <property type="molecule type" value="Genomic_DNA"/>
</dbReference>
<dbReference type="PANTHER" id="PTHR43712:SF2">
    <property type="entry name" value="O-METHYLTRANSFERASE CICE"/>
    <property type="match status" value="1"/>
</dbReference>
<keyword evidence="4" id="KW-0949">S-adenosyl-L-methionine</keyword>
<dbReference type="SUPFAM" id="SSF53335">
    <property type="entry name" value="S-adenosyl-L-methionine-dependent methyltransferases"/>
    <property type="match status" value="1"/>
</dbReference>
<protein>
    <submittedName>
        <fullName evidence="8">S-adenosyl-L-methionine-dependent methyltransferase</fullName>
    </submittedName>
</protein>
<keyword evidence="5" id="KW-0378">Hydrolase</keyword>
<dbReference type="InterPro" id="IPR023828">
    <property type="entry name" value="Peptidase_S8_Ser-AS"/>
</dbReference>
<dbReference type="GO" id="GO:0032259">
    <property type="term" value="P:methylation"/>
    <property type="evidence" value="ECO:0007669"/>
    <property type="project" value="UniProtKB-KW"/>
</dbReference>
<dbReference type="GO" id="GO:0006508">
    <property type="term" value="P:proteolysis"/>
    <property type="evidence" value="ECO:0007669"/>
    <property type="project" value="UniProtKB-KW"/>
</dbReference>
<keyword evidence="9" id="KW-1185">Reference proteome</keyword>
<evidence type="ECO:0000256" key="6">
    <source>
        <dbReference type="ARBA" id="ARBA00022825"/>
    </source>
</evidence>
<evidence type="ECO:0000256" key="5">
    <source>
        <dbReference type="ARBA" id="ARBA00022801"/>
    </source>
</evidence>
<dbReference type="Pfam" id="PF00891">
    <property type="entry name" value="Methyltransf_2"/>
    <property type="match status" value="1"/>
</dbReference>
<keyword evidence="1 8" id="KW-0489">Methyltransferase</keyword>
<keyword evidence="2" id="KW-0645">Protease</keyword>
<dbReference type="SUPFAM" id="SSF46785">
    <property type="entry name" value="Winged helix' DNA-binding domain"/>
    <property type="match status" value="1"/>
</dbReference>
<evidence type="ECO:0000313" key="8">
    <source>
        <dbReference type="EMBL" id="KAJ7704116.1"/>
    </source>
</evidence>
<dbReference type="InterPro" id="IPR001077">
    <property type="entry name" value="COMT_C"/>
</dbReference>
<dbReference type="GO" id="GO:0008236">
    <property type="term" value="F:serine-type peptidase activity"/>
    <property type="evidence" value="ECO:0007669"/>
    <property type="project" value="UniProtKB-KW"/>
</dbReference>
<reference evidence="8" key="1">
    <citation type="submission" date="2023-03" db="EMBL/GenBank/DDBJ databases">
        <title>Massive genome expansion in bonnet fungi (Mycena s.s.) driven by repeated elements and novel gene families across ecological guilds.</title>
        <authorList>
            <consortium name="Lawrence Berkeley National Laboratory"/>
            <person name="Harder C.B."/>
            <person name="Miyauchi S."/>
            <person name="Viragh M."/>
            <person name="Kuo A."/>
            <person name="Thoen E."/>
            <person name="Andreopoulos B."/>
            <person name="Lu D."/>
            <person name="Skrede I."/>
            <person name="Drula E."/>
            <person name="Henrissat B."/>
            <person name="Morin E."/>
            <person name="Kohler A."/>
            <person name="Barry K."/>
            <person name="LaButti K."/>
            <person name="Morin E."/>
            <person name="Salamov A."/>
            <person name="Lipzen A."/>
            <person name="Mereny Z."/>
            <person name="Hegedus B."/>
            <person name="Baldrian P."/>
            <person name="Stursova M."/>
            <person name="Weitz H."/>
            <person name="Taylor A."/>
            <person name="Grigoriev I.V."/>
            <person name="Nagy L.G."/>
            <person name="Martin F."/>
            <person name="Kauserud H."/>
        </authorList>
    </citation>
    <scope>NUCLEOTIDE SEQUENCE</scope>
    <source>
        <strain evidence="8">CBHHK067</strain>
    </source>
</reference>
<organism evidence="8 9">
    <name type="scientific">Mycena rosella</name>
    <name type="common">Pink bonnet</name>
    <name type="synonym">Agaricus rosellus</name>
    <dbReference type="NCBI Taxonomy" id="1033263"/>
    <lineage>
        <taxon>Eukaryota</taxon>
        <taxon>Fungi</taxon>
        <taxon>Dikarya</taxon>
        <taxon>Basidiomycota</taxon>
        <taxon>Agaricomycotina</taxon>
        <taxon>Agaricomycetes</taxon>
        <taxon>Agaricomycetidae</taxon>
        <taxon>Agaricales</taxon>
        <taxon>Marasmiineae</taxon>
        <taxon>Mycenaceae</taxon>
        <taxon>Mycena</taxon>
    </lineage>
</organism>
<dbReference type="GO" id="GO:0008171">
    <property type="term" value="F:O-methyltransferase activity"/>
    <property type="evidence" value="ECO:0007669"/>
    <property type="project" value="InterPro"/>
</dbReference>
<dbReference type="PANTHER" id="PTHR43712">
    <property type="entry name" value="PUTATIVE (AFU_ORTHOLOGUE AFUA_4G14580)-RELATED"/>
    <property type="match status" value="1"/>
</dbReference>
<evidence type="ECO:0000256" key="4">
    <source>
        <dbReference type="ARBA" id="ARBA00022691"/>
    </source>
</evidence>
<comment type="caution">
    <text evidence="8">The sequence shown here is derived from an EMBL/GenBank/DDBJ whole genome shotgun (WGS) entry which is preliminary data.</text>
</comment>
<proteinExistence type="predicted"/>
<evidence type="ECO:0000256" key="3">
    <source>
        <dbReference type="ARBA" id="ARBA00022679"/>
    </source>
</evidence>
<dbReference type="InterPro" id="IPR029063">
    <property type="entry name" value="SAM-dependent_MTases_sf"/>
</dbReference>
<evidence type="ECO:0000256" key="2">
    <source>
        <dbReference type="ARBA" id="ARBA00022670"/>
    </source>
</evidence>
<dbReference type="InterPro" id="IPR036390">
    <property type="entry name" value="WH_DNA-bd_sf"/>
</dbReference>
<evidence type="ECO:0000256" key="1">
    <source>
        <dbReference type="ARBA" id="ARBA00022603"/>
    </source>
</evidence>
<dbReference type="AlphaFoldDB" id="A0AAD7GS76"/>
<dbReference type="InterPro" id="IPR036388">
    <property type="entry name" value="WH-like_DNA-bd_sf"/>
</dbReference>